<proteinExistence type="predicted"/>
<dbReference type="PANTHER" id="PTHR43649:SF30">
    <property type="entry name" value="ABC TRANSPORTER SUBSTRATE-BINDING PROTEIN"/>
    <property type="match status" value="1"/>
</dbReference>
<feature type="signal peptide" evidence="1">
    <location>
        <begin position="1"/>
        <end position="23"/>
    </location>
</feature>
<dbReference type="InterPro" id="IPR050490">
    <property type="entry name" value="Bact_solute-bd_prot1"/>
</dbReference>
<comment type="caution">
    <text evidence="2">The sequence shown here is derived from an EMBL/GenBank/DDBJ whole genome shotgun (WGS) entry which is preliminary data.</text>
</comment>
<gene>
    <name evidence="2" type="ORF">BISA_0322</name>
</gene>
<dbReference type="EMBL" id="JGZN01000007">
    <property type="protein sequence ID" value="KFI92630.1"/>
    <property type="molecule type" value="Genomic_DNA"/>
</dbReference>
<dbReference type="Pfam" id="PF13416">
    <property type="entry name" value="SBP_bac_8"/>
    <property type="match status" value="1"/>
</dbReference>
<dbReference type="RefSeq" id="WP_033890529.1">
    <property type="nucleotide sequence ID" value="NZ_JDUT01000001.1"/>
</dbReference>
<organism evidence="2 3">
    <name type="scientific">Bifidobacterium saguini DSM 23967</name>
    <dbReference type="NCBI Taxonomy" id="1437607"/>
    <lineage>
        <taxon>Bacteria</taxon>
        <taxon>Bacillati</taxon>
        <taxon>Actinomycetota</taxon>
        <taxon>Actinomycetes</taxon>
        <taxon>Bifidobacteriales</taxon>
        <taxon>Bifidobacteriaceae</taxon>
        <taxon>Bifidobacterium</taxon>
    </lineage>
</organism>
<dbReference type="InterPro" id="IPR006059">
    <property type="entry name" value="SBP"/>
</dbReference>
<feature type="chain" id="PRO_5038476392" evidence="1">
    <location>
        <begin position="24"/>
        <end position="389"/>
    </location>
</feature>
<evidence type="ECO:0000313" key="2">
    <source>
        <dbReference type="EMBL" id="KFI92630.1"/>
    </source>
</evidence>
<dbReference type="AlphaFoldDB" id="A0A087DAT0"/>
<keyword evidence="1" id="KW-0732">Signal</keyword>
<accession>A0A087DAT0</accession>
<name>A0A087DAT0_9BIFI</name>
<evidence type="ECO:0000313" key="3">
    <source>
        <dbReference type="Proteomes" id="UP000029066"/>
    </source>
</evidence>
<protein>
    <submittedName>
        <fullName evidence="2">Family 1 extracellular solute-binding protein</fullName>
    </submittedName>
</protein>
<reference evidence="2 3" key="1">
    <citation type="submission" date="2014-03" db="EMBL/GenBank/DDBJ databases">
        <title>Genomics of Bifidobacteria.</title>
        <authorList>
            <person name="Ventura M."/>
            <person name="Milani C."/>
            <person name="Lugli G.A."/>
        </authorList>
    </citation>
    <scope>NUCLEOTIDE SEQUENCE [LARGE SCALE GENOMIC DNA]</scope>
    <source>
        <strain evidence="2 3">DSM 23967</strain>
    </source>
</reference>
<dbReference type="PROSITE" id="PS51257">
    <property type="entry name" value="PROKAR_LIPOPROTEIN"/>
    <property type="match status" value="1"/>
</dbReference>
<dbReference type="STRING" id="1437607.BISA_0322"/>
<dbReference type="SUPFAM" id="SSF53850">
    <property type="entry name" value="Periplasmic binding protein-like II"/>
    <property type="match status" value="1"/>
</dbReference>
<sequence length="389" mass="41563">MTFNNTRKVVAAISTLAICGSLAACGSSNSAADDKNLVFLDGYPQYDENSAWAKVVQKCAPEGYTVERQLQDETMNPLTTAVKEDNAPDIAMIDNPTLPSAVDAGMVVDLEAAGVKTDGFNEGIIDTGKVDGVQYGISYGINTLGLYYKPDILEKAGVDPASITDWDSLNAAIEKVVNAGYKGITFSGIATEEGVFQYLPWFWGAGGDLSKPDSQAAQDARDLLAGWVSKGWAPKSSTTNNQSAAWDVFMSEDYAFAENGSWQAQSATEKGYEVIAIPSKDGGNSAPVPFGGEFLVLPYHKTANDAKQKAAAEFVNCMTGENLLEVAESIGYLAPKDDVLEQQLKDQTYLADWAESASSAQGRTTELGLKYESISSGLSQKLQDALNQK</sequence>
<dbReference type="PANTHER" id="PTHR43649">
    <property type="entry name" value="ARABINOSE-BINDING PROTEIN-RELATED"/>
    <property type="match status" value="1"/>
</dbReference>
<dbReference type="Gene3D" id="3.40.190.10">
    <property type="entry name" value="Periplasmic binding protein-like II"/>
    <property type="match status" value="2"/>
</dbReference>
<evidence type="ECO:0000256" key="1">
    <source>
        <dbReference type="SAM" id="SignalP"/>
    </source>
</evidence>
<dbReference type="OrthoDB" id="9780991at2"/>
<dbReference type="Proteomes" id="UP000029066">
    <property type="component" value="Unassembled WGS sequence"/>
</dbReference>